<dbReference type="Proteomes" id="UP001497516">
    <property type="component" value="Chromosome 7"/>
</dbReference>
<protein>
    <submittedName>
        <fullName evidence="2">Uncharacterized protein</fullName>
    </submittedName>
</protein>
<reference evidence="2 3" key="1">
    <citation type="submission" date="2024-04" db="EMBL/GenBank/DDBJ databases">
        <authorList>
            <person name="Fracassetti M."/>
        </authorList>
    </citation>
    <scope>NUCLEOTIDE SEQUENCE [LARGE SCALE GENOMIC DNA]</scope>
</reference>
<evidence type="ECO:0000313" key="2">
    <source>
        <dbReference type="EMBL" id="CAL1402346.1"/>
    </source>
</evidence>
<name>A0AAV2FVI3_9ROSI</name>
<gene>
    <name evidence="2" type="ORF">LTRI10_LOCUS42353</name>
</gene>
<dbReference type="EMBL" id="OZ034820">
    <property type="protein sequence ID" value="CAL1402346.1"/>
    <property type="molecule type" value="Genomic_DNA"/>
</dbReference>
<feature type="compositionally biased region" description="Low complexity" evidence="1">
    <location>
        <begin position="94"/>
        <end position="105"/>
    </location>
</feature>
<evidence type="ECO:0000256" key="1">
    <source>
        <dbReference type="SAM" id="MobiDB-lite"/>
    </source>
</evidence>
<accession>A0AAV2FVI3</accession>
<sequence length="147" mass="15667">MTTTDAAYLLIAADDEGKQGGDGDDGVNGGGHMVGFFVRPLSRLQGRKRNPILREALQRAGEEFFHVDNPDPSGGALGDSIVNVADELRDEGESVVASAGTAAGEAEPEEMTEAPRSSRELWCWLVSPRVKLGPGMSTWSAPLMVQR</sequence>
<organism evidence="2 3">
    <name type="scientific">Linum trigynum</name>
    <dbReference type="NCBI Taxonomy" id="586398"/>
    <lineage>
        <taxon>Eukaryota</taxon>
        <taxon>Viridiplantae</taxon>
        <taxon>Streptophyta</taxon>
        <taxon>Embryophyta</taxon>
        <taxon>Tracheophyta</taxon>
        <taxon>Spermatophyta</taxon>
        <taxon>Magnoliopsida</taxon>
        <taxon>eudicotyledons</taxon>
        <taxon>Gunneridae</taxon>
        <taxon>Pentapetalae</taxon>
        <taxon>rosids</taxon>
        <taxon>fabids</taxon>
        <taxon>Malpighiales</taxon>
        <taxon>Linaceae</taxon>
        <taxon>Linum</taxon>
    </lineage>
</organism>
<dbReference type="AlphaFoldDB" id="A0AAV2FVI3"/>
<proteinExistence type="predicted"/>
<keyword evidence="3" id="KW-1185">Reference proteome</keyword>
<evidence type="ECO:0000313" key="3">
    <source>
        <dbReference type="Proteomes" id="UP001497516"/>
    </source>
</evidence>
<feature type="region of interest" description="Disordered" evidence="1">
    <location>
        <begin position="92"/>
        <end position="114"/>
    </location>
</feature>